<feature type="signal peptide" evidence="1">
    <location>
        <begin position="1"/>
        <end position="20"/>
    </location>
</feature>
<protein>
    <recommendedName>
        <fullName evidence="4">Lipoprotein</fullName>
    </recommendedName>
</protein>
<accession>A0A9D2K7Z4</accession>
<feature type="chain" id="PRO_5038822247" description="Lipoprotein" evidence="1">
    <location>
        <begin position="21"/>
        <end position="480"/>
    </location>
</feature>
<dbReference type="Proteomes" id="UP000824115">
    <property type="component" value="Unassembled WGS sequence"/>
</dbReference>
<reference evidence="2" key="1">
    <citation type="journal article" date="2021" name="PeerJ">
        <title>Extensive microbial diversity within the chicken gut microbiome revealed by metagenomics and culture.</title>
        <authorList>
            <person name="Gilroy R."/>
            <person name="Ravi A."/>
            <person name="Getino M."/>
            <person name="Pursley I."/>
            <person name="Horton D.L."/>
            <person name="Alikhan N.F."/>
            <person name="Baker D."/>
            <person name="Gharbi K."/>
            <person name="Hall N."/>
            <person name="Watson M."/>
            <person name="Adriaenssens E.M."/>
            <person name="Foster-Nyarko E."/>
            <person name="Jarju S."/>
            <person name="Secka A."/>
            <person name="Antonio M."/>
            <person name="Oren A."/>
            <person name="Chaudhuri R.R."/>
            <person name="La Ragione R."/>
            <person name="Hildebrand F."/>
            <person name="Pallen M.J."/>
        </authorList>
    </citation>
    <scope>NUCLEOTIDE SEQUENCE</scope>
    <source>
        <strain evidence="2">Gambia16-554</strain>
    </source>
</reference>
<evidence type="ECO:0000313" key="2">
    <source>
        <dbReference type="EMBL" id="HIZ84873.1"/>
    </source>
</evidence>
<evidence type="ECO:0000256" key="1">
    <source>
        <dbReference type="SAM" id="SignalP"/>
    </source>
</evidence>
<evidence type="ECO:0000313" key="3">
    <source>
        <dbReference type="Proteomes" id="UP000824115"/>
    </source>
</evidence>
<dbReference type="EMBL" id="DXAW01000002">
    <property type="protein sequence ID" value="HIZ84873.1"/>
    <property type="molecule type" value="Genomic_DNA"/>
</dbReference>
<evidence type="ECO:0008006" key="4">
    <source>
        <dbReference type="Google" id="ProtNLM"/>
    </source>
</evidence>
<dbReference type="AlphaFoldDB" id="A0A9D2K7Z4"/>
<dbReference type="Gene3D" id="2.60.40.10">
    <property type="entry name" value="Immunoglobulins"/>
    <property type="match status" value="1"/>
</dbReference>
<dbReference type="InterPro" id="IPR013783">
    <property type="entry name" value="Ig-like_fold"/>
</dbReference>
<comment type="caution">
    <text evidence="2">The sequence shown here is derived from an EMBL/GenBank/DDBJ whole genome shotgun (WGS) entry which is preliminary data.</text>
</comment>
<keyword evidence="1" id="KW-0732">Signal</keyword>
<dbReference type="PROSITE" id="PS51257">
    <property type="entry name" value="PROKAR_LIPOPROTEIN"/>
    <property type="match status" value="1"/>
</dbReference>
<proteinExistence type="predicted"/>
<reference evidence="2" key="2">
    <citation type="submission" date="2021-04" db="EMBL/GenBank/DDBJ databases">
        <authorList>
            <person name="Gilroy R."/>
        </authorList>
    </citation>
    <scope>NUCLEOTIDE SEQUENCE</scope>
    <source>
        <strain evidence="2">Gambia16-554</strain>
    </source>
</reference>
<organism evidence="2 3">
    <name type="scientific">Candidatus Coprenecus stercoravium</name>
    <dbReference type="NCBI Taxonomy" id="2840735"/>
    <lineage>
        <taxon>Bacteria</taxon>
        <taxon>Pseudomonadati</taxon>
        <taxon>Bacteroidota</taxon>
        <taxon>Bacteroidia</taxon>
        <taxon>Bacteroidales</taxon>
        <taxon>Rikenellaceae</taxon>
        <taxon>Rikenellaceae incertae sedis</taxon>
        <taxon>Candidatus Coprenecus</taxon>
    </lineage>
</organism>
<gene>
    <name evidence="2" type="ORF">IAC04_00045</name>
</gene>
<sequence length="480" mass="52514">MKKSIILMSMLASVAMLVMSCNKTEKIDPNAPQIDVQSEYYASYTGGENVIEYKIKNPVEGGVLTPSCVADWVSDVTCDSVSVKFIASPNETDVQRIGELNLHYVYEGGEVSAVVKLTQVAFGEETPIVGPYLDNLSGKTIATDAEGGSFTLRYEIFNEEADGRIEATTDVDWISIISYETIGEVNYTVGKNALGDRTGVITVSYIYNEDEDTVSFDAIIAQPISDQPVTEGGFTIEVTNVSYSSAKITITPENPDMAYLVVVGEASSIQGLSDDEIFRDDLERLESQAIMMGTTLQDYLTLRLITGSRSSTQGALTPNTAYYVYVYGVHNGETTERTTDIAKKLFTTDVLDVTEGSITLEAEITGTTLSAVATPYDNSRYYNLQFNRENTLQGEGYTSGTAAERCYQYELDYMTSYLKIYPPTAWQNVKQGPASTSTTMNVADTYYVFAYFLNASTGVAESDIVIKTVIFDGSSAEIVE</sequence>
<name>A0A9D2K7Z4_9BACT</name>